<keyword evidence="3" id="KW-1185">Reference proteome</keyword>
<organism evidence="2 3">
    <name type="scientific">Aduncisulcus paluster</name>
    <dbReference type="NCBI Taxonomy" id="2918883"/>
    <lineage>
        <taxon>Eukaryota</taxon>
        <taxon>Metamonada</taxon>
        <taxon>Carpediemonas-like organisms</taxon>
        <taxon>Aduncisulcus</taxon>
    </lineage>
</organism>
<feature type="region of interest" description="Disordered" evidence="1">
    <location>
        <begin position="126"/>
        <end position="172"/>
    </location>
</feature>
<sequence>LNSDHTICDCFPTVCNVCSNMTSITPSIYTDKTIDISTSRCSKNRNDNDNEKKEKKKEKRLLTDTDITTDTDTTADTDTAHSFEERQLSMVSLDGWKEEKRRLSRKLIDCPGPIDLIKQELSSILRQRKEAEEAERERKEEEEKKEHQGKSGKSGKGGKGGKGGGKKGTTSS</sequence>
<feature type="non-terminal residue" evidence="2">
    <location>
        <position position="1"/>
    </location>
</feature>
<evidence type="ECO:0000313" key="3">
    <source>
        <dbReference type="Proteomes" id="UP001057375"/>
    </source>
</evidence>
<reference evidence="2" key="1">
    <citation type="submission" date="2022-03" db="EMBL/GenBank/DDBJ databases">
        <title>Draft genome sequence of Aduncisulcus paluster, a free-living microaerophilic Fornicata.</title>
        <authorList>
            <person name="Yuyama I."/>
            <person name="Kume K."/>
            <person name="Tamura T."/>
            <person name="Inagaki Y."/>
            <person name="Hashimoto T."/>
        </authorList>
    </citation>
    <scope>NUCLEOTIDE SEQUENCE</scope>
    <source>
        <strain evidence="2">NY0171</strain>
    </source>
</reference>
<dbReference type="Proteomes" id="UP001057375">
    <property type="component" value="Unassembled WGS sequence"/>
</dbReference>
<feature type="compositionally biased region" description="Gly residues" evidence="1">
    <location>
        <begin position="152"/>
        <end position="172"/>
    </location>
</feature>
<proteinExistence type="predicted"/>
<name>A0ABQ5KCN9_9EUKA</name>
<evidence type="ECO:0000256" key="1">
    <source>
        <dbReference type="SAM" id="MobiDB-lite"/>
    </source>
</evidence>
<gene>
    <name evidence="2" type="ORF">ADUPG1_005104</name>
</gene>
<dbReference type="EMBL" id="BQXS01008054">
    <property type="protein sequence ID" value="GKT28970.1"/>
    <property type="molecule type" value="Genomic_DNA"/>
</dbReference>
<feature type="compositionally biased region" description="Basic and acidic residues" evidence="1">
    <location>
        <begin position="127"/>
        <end position="149"/>
    </location>
</feature>
<accession>A0ABQ5KCN9</accession>
<feature type="compositionally biased region" description="Basic and acidic residues" evidence="1">
    <location>
        <begin position="44"/>
        <end position="53"/>
    </location>
</feature>
<feature type="region of interest" description="Disordered" evidence="1">
    <location>
        <begin position="40"/>
        <end position="81"/>
    </location>
</feature>
<evidence type="ECO:0000313" key="2">
    <source>
        <dbReference type="EMBL" id="GKT28970.1"/>
    </source>
</evidence>
<comment type="caution">
    <text evidence="2">The sequence shown here is derived from an EMBL/GenBank/DDBJ whole genome shotgun (WGS) entry which is preliminary data.</text>
</comment>
<feature type="non-terminal residue" evidence="2">
    <location>
        <position position="172"/>
    </location>
</feature>
<protein>
    <submittedName>
        <fullName evidence="2">Uncharacterized protein</fullName>
    </submittedName>
</protein>